<evidence type="ECO:0000313" key="2">
    <source>
        <dbReference type="EMBL" id="CAD6445023.1"/>
    </source>
</evidence>
<feature type="region of interest" description="Disordered" evidence="1">
    <location>
        <begin position="1223"/>
        <end position="1248"/>
    </location>
</feature>
<accession>A0A8H2VVA4</accession>
<name>A0A8H2VVA4_9HELO</name>
<feature type="compositionally biased region" description="Polar residues" evidence="1">
    <location>
        <begin position="37"/>
        <end position="51"/>
    </location>
</feature>
<reference evidence="2" key="1">
    <citation type="submission" date="2020-10" db="EMBL/GenBank/DDBJ databases">
        <authorList>
            <person name="Kusch S."/>
        </authorList>
    </citation>
    <scope>NUCLEOTIDE SEQUENCE</scope>
    <source>
        <strain evidence="2">SwB9</strain>
    </source>
</reference>
<dbReference type="EMBL" id="CAJHIA010000013">
    <property type="protein sequence ID" value="CAD6445023.1"/>
    <property type="molecule type" value="Genomic_DNA"/>
</dbReference>
<proteinExistence type="predicted"/>
<feature type="region of interest" description="Disordered" evidence="1">
    <location>
        <begin position="1"/>
        <end position="98"/>
    </location>
</feature>
<feature type="region of interest" description="Disordered" evidence="1">
    <location>
        <begin position="105"/>
        <end position="124"/>
    </location>
</feature>
<organism evidence="2 3">
    <name type="scientific">Sclerotinia trifoliorum</name>
    <dbReference type="NCBI Taxonomy" id="28548"/>
    <lineage>
        <taxon>Eukaryota</taxon>
        <taxon>Fungi</taxon>
        <taxon>Dikarya</taxon>
        <taxon>Ascomycota</taxon>
        <taxon>Pezizomycotina</taxon>
        <taxon>Leotiomycetes</taxon>
        <taxon>Helotiales</taxon>
        <taxon>Sclerotiniaceae</taxon>
        <taxon>Sclerotinia</taxon>
    </lineage>
</organism>
<evidence type="ECO:0000313" key="3">
    <source>
        <dbReference type="Proteomes" id="UP000624404"/>
    </source>
</evidence>
<dbReference type="Proteomes" id="UP000624404">
    <property type="component" value="Unassembled WGS sequence"/>
</dbReference>
<sequence>MKYRQNLKPRKADMISVSFQTPEKTNDENKPLPRTPRTPNSHKVQDLGRTSSQKKARQLFDSLRSLKTRGRSSGDVEDGYDQSPGAGSPIRRRNSTWDLFGTIRSKKSSEFGTPENERPLTTTPFKSGVQINEASELLPKRRKSIVNILGSISNKVSPRRGVSLRENTHGEESLPECCEEDVFAEKLAKELVDLKADNLSLTHTSASSGKSRFPNKRLRGVYDLESSHDNRIESFKHQQLDDLLSDRECTDANSWTSQAQTLQDEIFAEQMASQTPTIDVDRSKTPDSYLCSIIKSFDDYNRASTVPKEKGAAVSPSPSPEKLQPTKPVDFLKDLSPDFISECQSGPNNHSMDTNSLIGLNIEKPKAPERMHEQPIITIRKVRSDSDSSLVFEDSIAPSPPMWLDVVKSEDAMLNSRARLPYQFSKKHVHEVNVVSITDIEEQKSYRQNLEAAPSNAEESDQQRIARSIKQTVDKMTENLHSTSFSEDKSENWNENPLKEESYPSALEYKPGMGSDQKVDNFSNMVEDLYTNALEHASAGKMIRENISSFNNQEFLMGPICVRYPQSEAKWRRAQHFPTGSLALSDIRKQNKGEYSDTITYCPEESCIYVHPWGKLPKPPTNLTVRVKYPETKTRWARTKIYDNGDLAMADMNQENRGDFSEIKYDASERCFHIYAQSDVVEVPNYMVRVDHPESKTQLARTQTYSKKGLIMADMCNQSHEGVSEARYNASEHDFLPFASGEAIGMAKSWDRVNCPEPEIEENVRVGYSETENRLNETQMRGNEELAKFDISLLNSDENSTYFYSSPERILHVDSQPAVIEPLYRTREPAWRPTLSPLGDRDENEQDLPDFSDLENDFQIVSTESLRSSSPGIQSQEGAEDVIGDENSGSNEMSLCVEAGTPQKLNDDFVAELFMGNHTDSSTPVFRGSKQILQYLDSIDGKNSASKELHAEDDLQLNCGTAAKAWAESESANENANLTGQTPQDVQDMVDKLFDEATRSIWLDDSSDNESTSQGVEISEEDRKFTNSFFAQGPKFPQFSGGLGDDKGCGVSTSDEFSGNREGIDWKKESASEHIIFDFDRDMPHRRERSNAISGKGPSMAVSSDKSNESIYILPMENFDLYEENAGCGDQKSARFREIDENIAVFSADADLTVLVPEHTHTLENHKNETYLCSLDSTKSNLESEAEQASVIPGLWAGTCTKAENARIASACMASHVHGQPGAEISSAPISKPDEVLPLSGTNNDGRKDCLEEKENTIKDTNIRVETVTQEYIDRELLPVLNKGTNSKRVPTLVNIFHARGMMSPNSTHPFLNRCSSPLPPTTSPKRGEQPIQSPRIVTPSGQVYSPAKEEHKTSTPIQRVQTPGNSLTDLFGADLSGDETDISEEFGEKLVKMEVSKYCLRDSRDSSLDERA</sequence>
<feature type="region of interest" description="Disordered" evidence="1">
    <location>
        <begin position="1316"/>
        <end position="1340"/>
    </location>
</feature>
<feature type="region of interest" description="Disordered" evidence="1">
    <location>
        <begin position="307"/>
        <end position="327"/>
    </location>
</feature>
<keyword evidence="3" id="KW-1185">Reference proteome</keyword>
<dbReference type="OrthoDB" id="3515394at2759"/>
<evidence type="ECO:0000256" key="1">
    <source>
        <dbReference type="SAM" id="MobiDB-lite"/>
    </source>
</evidence>
<gene>
    <name evidence="2" type="ORF">SCLTRI_LOCUS4815</name>
</gene>
<comment type="caution">
    <text evidence="2">The sequence shown here is derived from an EMBL/GenBank/DDBJ whole genome shotgun (WGS) entry which is preliminary data.</text>
</comment>
<protein>
    <submittedName>
        <fullName evidence="2">75a2e92c-df57-4b47-90b8-dcef6073a867</fullName>
    </submittedName>
</protein>